<organism evidence="2 3">
    <name type="scientific">Roridomyces roridus</name>
    <dbReference type="NCBI Taxonomy" id="1738132"/>
    <lineage>
        <taxon>Eukaryota</taxon>
        <taxon>Fungi</taxon>
        <taxon>Dikarya</taxon>
        <taxon>Basidiomycota</taxon>
        <taxon>Agaricomycotina</taxon>
        <taxon>Agaricomycetes</taxon>
        <taxon>Agaricomycetidae</taxon>
        <taxon>Agaricales</taxon>
        <taxon>Marasmiineae</taxon>
        <taxon>Mycenaceae</taxon>
        <taxon>Roridomyces</taxon>
    </lineage>
</organism>
<comment type="caution">
    <text evidence="2">The sequence shown here is derived from an EMBL/GenBank/DDBJ whole genome shotgun (WGS) entry which is preliminary data.</text>
</comment>
<dbReference type="AlphaFoldDB" id="A0AAD7CA86"/>
<evidence type="ECO:0000313" key="2">
    <source>
        <dbReference type="EMBL" id="KAJ7643687.1"/>
    </source>
</evidence>
<feature type="compositionally biased region" description="Basic and acidic residues" evidence="1">
    <location>
        <begin position="186"/>
        <end position="205"/>
    </location>
</feature>
<evidence type="ECO:0000313" key="3">
    <source>
        <dbReference type="Proteomes" id="UP001221142"/>
    </source>
</evidence>
<dbReference type="EMBL" id="JARKIF010000003">
    <property type="protein sequence ID" value="KAJ7643687.1"/>
    <property type="molecule type" value="Genomic_DNA"/>
</dbReference>
<keyword evidence="3" id="KW-1185">Reference proteome</keyword>
<name>A0AAD7CA86_9AGAR</name>
<accession>A0AAD7CA86</accession>
<proteinExistence type="predicted"/>
<gene>
    <name evidence="2" type="ORF">FB45DRAFT_999057</name>
</gene>
<protein>
    <submittedName>
        <fullName evidence="2">Uncharacterized protein</fullName>
    </submittedName>
</protein>
<feature type="region of interest" description="Disordered" evidence="1">
    <location>
        <begin position="118"/>
        <end position="212"/>
    </location>
</feature>
<dbReference type="Proteomes" id="UP001221142">
    <property type="component" value="Unassembled WGS sequence"/>
</dbReference>
<sequence>MSVIYSSKPWSLRRKGQARLGLPNNARLFTCLKFCGQRSRVAARNVQNPSEEGWRWCLTARPTSSMPIFSRSLLHHPAFDIPAWRQATSAGSRVLNFPALDLQAFEIPVENVDEQGQRAIYNTSNSSRRRERKCLETGEGTSSIVDSQDVMKPALADRSADAPSTPSPPSVTDQKIRCYQQTYTRSTHDKSLERDVARPSKEDNAVTRTIGQQYLSSAGRVARTGSDAPC</sequence>
<reference evidence="2" key="1">
    <citation type="submission" date="2023-03" db="EMBL/GenBank/DDBJ databases">
        <title>Massive genome expansion in bonnet fungi (Mycena s.s.) driven by repeated elements and novel gene families across ecological guilds.</title>
        <authorList>
            <consortium name="Lawrence Berkeley National Laboratory"/>
            <person name="Harder C.B."/>
            <person name="Miyauchi S."/>
            <person name="Viragh M."/>
            <person name="Kuo A."/>
            <person name="Thoen E."/>
            <person name="Andreopoulos B."/>
            <person name="Lu D."/>
            <person name="Skrede I."/>
            <person name="Drula E."/>
            <person name="Henrissat B."/>
            <person name="Morin E."/>
            <person name="Kohler A."/>
            <person name="Barry K."/>
            <person name="LaButti K."/>
            <person name="Morin E."/>
            <person name="Salamov A."/>
            <person name="Lipzen A."/>
            <person name="Mereny Z."/>
            <person name="Hegedus B."/>
            <person name="Baldrian P."/>
            <person name="Stursova M."/>
            <person name="Weitz H."/>
            <person name="Taylor A."/>
            <person name="Grigoriev I.V."/>
            <person name="Nagy L.G."/>
            <person name="Martin F."/>
            <person name="Kauserud H."/>
        </authorList>
    </citation>
    <scope>NUCLEOTIDE SEQUENCE</scope>
    <source>
        <strain evidence="2">9284</strain>
    </source>
</reference>
<evidence type="ECO:0000256" key="1">
    <source>
        <dbReference type="SAM" id="MobiDB-lite"/>
    </source>
</evidence>